<evidence type="ECO:0000313" key="10">
    <source>
        <dbReference type="EMBL" id="UXP31849.1"/>
    </source>
</evidence>
<dbReference type="InterPro" id="IPR013785">
    <property type="entry name" value="Aldolase_TIM"/>
</dbReference>
<evidence type="ECO:0000256" key="5">
    <source>
        <dbReference type="ARBA" id="ARBA00023141"/>
    </source>
</evidence>
<protein>
    <recommendedName>
        <fullName evidence="8">Tryptophan synthase alpha chain</fullName>
        <ecNumber evidence="8">4.2.1.20</ecNumber>
    </recommendedName>
</protein>
<dbReference type="PANTHER" id="PTHR43406:SF1">
    <property type="entry name" value="TRYPTOPHAN SYNTHASE ALPHA CHAIN, CHLOROPLASTIC"/>
    <property type="match status" value="1"/>
</dbReference>
<name>A0ABY6CN90_9BACT</name>
<evidence type="ECO:0000256" key="3">
    <source>
        <dbReference type="ARBA" id="ARBA00022605"/>
    </source>
</evidence>
<dbReference type="InterPro" id="IPR011060">
    <property type="entry name" value="RibuloseP-bd_barrel"/>
</dbReference>
<evidence type="ECO:0000256" key="1">
    <source>
        <dbReference type="ARBA" id="ARBA00004733"/>
    </source>
</evidence>
<organism evidence="10 11">
    <name type="scientific">Reichenbachiella agarivorans</name>
    <dbReference type="NCBI Taxonomy" id="2979464"/>
    <lineage>
        <taxon>Bacteria</taxon>
        <taxon>Pseudomonadati</taxon>
        <taxon>Bacteroidota</taxon>
        <taxon>Cytophagia</taxon>
        <taxon>Cytophagales</taxon>
        <taxon>Reichenbachiellaceae</taxon>
        <taxon>Reichenbachiella</taxon>
    </lineage>
</organism>
<evidence type="ECO:0000256" key="4">
    <source>
        <dbReference type="ARBA" id="ARBA00022822"/>
    </source>
</evidence>
<evidence type="ECO:0000256" key="9">
    <source>
        <dbReference type="RuleBase" id="RU003662"/>
    </source>
</evidence>
<keyword evidence="6 8" id="KW-0456">Lyase</keyword>
<reference evidence="10" key="1">
    <citation type="submission" date="2022-09" db="EMBL/GenBank/DDBJ databases">
        <title>Comparative genomics and taxonomic characterization of three novel marine species of genus Reichenbachiella exhibiting antioxidant and polysaccharide degradation activities.</title>
        <authorList>
            <person name="Muhammad N."/>
            <person name="Lee Y.-J."/>
            <person name="Ko J."/>
            <person name="Kim S.-G."/>
        </authorList>
    </citation>
    <scope>NUCLEOTIDE SEQUENCE</scope>
    <source>
        <strain evidence="10">BKB1-1</strain>
    </source>
</reference>
<dbReference type="RefSeq" id="WP_262309288.1">
    <property type="nucleotide sequence ID" value="NZ_CP106679.1"/>
</dbReference>
<dbReference type="EMBL" id="CP106679">
    <property type="protein sequence ID" value="UXP31849.1"/>
    <property type="molecule type" value="Genomic_DNA"/>
</dbReference>
<keyword evidence="11" id="KW-1185">Reference proteome</keyword>
<dbReference type="SUPFAM" id="SSF51366">
    <property type="entry name" value="Ribulose-phoshate binding barrel"/>
    <property type="match status" value="1"/>
</dbReference>
<dbReference type="Gene3D" id="3.20.20.70">
    <property type="entry name" value="Aldolase class I"/>
    <property type="match status" value="1"/>
</dbReference>
<dbReference type="NCBIfam" id="TIGR00262">
    <property type="entry name" value="trpA"/>
    <property type="match status" value="1"/>
</dbReference>
<evidence type="ECO:0000256" key="2">
    <source>
        <dbReference type="ARBA" id="ARBA00011270"/>
    </source>
</evidence>
<dbReference type="PROSITE" id="PS00167">
    <property type="entry name" value="TRP_SYNTHASE_ALPHA"/>
    <property type="match status" value="1"/>
</dbReference>
<evidence type="ECO:0000313" key="11">
    <source>
        <dbReference type="Proteomes" id="UP001065174"/>
    </source>
</evidence>
<dbReference type="HAMAP" id="MF_00131">
    <property type="entry name" value="Trp_synth_alpha"/>
    <property type="match status" value="1"/>
</dbReference>
<evidence type="ECO:0000256" key="6">
    <source>
        <dbReference type="ARBA" id="ARBA00023239"/>
    </source>
</evidence>
<dbReference type="Proteomes" id="UP001065174">
    <property type="component" value="Chromosome"/>
</dbReference>
<comment type="catalytic activity">
    <reaction evidence="7 8">
        <text>(1S,2R)-1-C-(indol-3-yl)glycerol 3-phosphate + L-serine = D-glyceraldehyde 3-phosphate + L-tryptophan + H2O</text>
        <dbReference type="Rhea" id="RHEA:10532"/>
        <dbReference type="ChEBI" id="CHEBI:15377"/>
        <dbReference type="ChEBI" id="CHEBI:33384"/>
        <dbReference type="ChEBI" id="CHEBI:57912"/>
        <dbReference type="ChEBI" id="CHEBI:58866"/>
        <dbReference type="ChEBI" id="CHEBI:59776"/>
        <dbReference type="EC" id="4.2.1.20"/>
    </reaction>
</comment>
<proteinExistence type="inferred from homology"/>
<feature type="active site" description="Proton acceptor" evidence="8">
    <location>
        <position position="57"/>
    </location>
</feature>
<dbReference type="GO" id="GO:0004834">
    <property type="term" value="F:tryptophan synthase activity"/>
    <property type="evidence" value="ECO:0007669"/>
    <property type="project" value="UniProtKB-EC"/>
</dbReference>
<dbReference type="EC" id="4.2.1.20" evidence="8"/>
<comment type="function">
    <text evidence="8">The alpha subunit is responsible for the aldol cleavage of indoleglycerol phosphate to indole and glyceraldehyde 3-phosphate.</text>
</comment>
<feature type="active site" description="Proton acceptor" evidence="8">
    <location>
        <position position="46"/>
    </location>
</feature>
<evidence type="ECO:0000256" key="7">
    <source>
        <dbReference type="ARBA" id="ARBA00049047"/>
    </source>
</evidence>
<comment type="pathway">
    <text evidence="1 8">Amino-acid biosynthesis; L-tryptophan biosynthesis; L-tryptophan from chorismate: step 5/5.</text>
</comment>
<keyword evidence="3 8" id="KW-0028">Amino-acid biosynthesis</keyword>
<dbReference type="Pfam" id="PF00290">
    <property type="entry name" value="Trp_syntA"/>
    <property type="match status" value="1"/>
</dbReference>
<keyword evidence="4 8" id="KW-0822">Tryptophan biosynthesis</keyword>
<evidence type="ECO:0000256" key="8">
    <source>
        <dbReference type="HAMAP-Rule" id="MF_00131"/>
    </source>
</evidence>
<comment type="similarity">
    <text evidence="8 9">Belongs to the TrpA family.</text>
</comment>
<dbReference type="InterPro" id="IPR002028">
    <property type="entry name" value="Trp_synthase_suA"/>
</dbReference>
<dbReference type="PANTHER" id="PTHR43406">
    <property type="entry name" value="TRYPTOPHAN SYNTHASE, ALPHA CHAIN"/>
    <property type="match status" value="1"/>
</dbReference>
<accession>A0ABY6CN90</accession>
<sequence>MKNRINTTLDSKDNILSIYFTAGYPKLDDTMKVLKQLEQSGADMIEIGVPFSDPIADGPTIQYSNTVALENGMSVQLLFDQLKDVRKTVSIPLIMMSSLNPIIQYGFERFCQKCKGIDVDGLIIPDLPVEEYIREYKGVVESYGLRNIILITPSSTDARIRLIDEHTDSFIYMVSSAATTGVNQNFSQDFEAFASRLKAMDLKNPLITGFGIKDKESFDQVTQFSKGGIIGSAFVKAVVEQEDAVQATADFMLQFQK</sequence>
<keyword evidence="5 8" id="KW-0057">Aromatic amino acid biosynthesis</keyword>
<dbReference type="InterPro" id="IPR018204">
    <property type="entry name" value="Trp_synthase_alpha_AS"/>
</dbReference>
<gene>
    <name evidence="8 10" type="primary">trpA</name>
    <name evidence="10" type="ORF">N6H18_15990</name>
</gene>
<dbReference type="CDD" id="cd04724">
    <property type="entry name" value="Tryptophan_synthase_alpha"/>
    <property type="match status" value="1"/>
</dbReference>
<comment type="subunit">
    <text evidence="2 8">Tetramer of two alpha and two beta chains.</text>
</comment>